<gene>
    <name evidence="1" type="ORF">FF125_05565</name>
</gene>
<proteinExistence type="predicted"/>
<dbReference type="OrthoDB" id="5187906at2"/>
<evidence type="ECO:0008006" key="3">
    <source>
        <dbReference type="Google" id="ProtNLM"/>
    </source>
</evidence>
<organism evidence="1 2">
    <name type="scientific">Aureibaculum algae</name>
    <dbReference type="NCBI Taxonomy" id="2584122"/>
    <lineage>
        <taxon>Bacteria</taxon>
        <taxon>Pseudomonadati</taxon>
        <taxon>Bacteroidota</taxon>
        <taxon>Flavobacteriia</taxon>
        <taxon>Flavobacteriales</taxon>
        <taxon>Flavobacteriaceae</taxon>
        <taxon>Aureibaculum</taxon>
    </lineage>
</organism>
<reference evidence="1 2" key="1">
    <citation type="submission" date="2019-05" db="EMBL/GenBank/DDBJ databases">
        <title>Algicella ahnfeltiae gen. nov., sp. nov., a novel marine bacterium of the family Flavobacteriaceae isolated from a red alga.</title>
        <authorList>
            <person name="Nedashkovskaya O.I."/>
            <person name="Kukhlevskiy A.D."/>
            <person name="Kim S.-G."/>
            <person name="Zhukova N.V."/>
            <person name="Mikhailov V.V."/>
        </authorList>
    </citation>
    <scope>NUCLEOTIDE SEQUENCE [LARGE SCALE GENOMIC DNA]</scope>
    <source>
        <strain evidence="1 2">10Alg115</strain>
    </source>
</reference>
<name>A0A5B7TRX4_9FLAO</name>
<dbReference type="Proteomes" id="UP000306229">
    <property type="component" value="Chromosome"/>
</dbReference>
<evidence type="ECO:0000313" key="1">
    <source>
        <dbReference type="EMBL" id="QCX37924.1"/>
    </source>
</evidence>
<dbReference type="EMBL" id="CP040749">
    <property type="protein sequence ID" value="QCX37924.1"/>
    <property type="molecule type" value="Genomic_DNA"/>
</dbReference>
<sequence length="114" mass="13834">MECKICKKEIKGRIDRVFCSIKCKNDYHTKLRRVTKTTATEIDKILHRNRAILLELLGKNSNQKKIKRLTLSRKKFNFKYITHFNVNKQGKMYHHIYDFAWMEFSDDEVLIIRR</sequence>
<keyword evidence="2" id="KW-1185">Reference proteome</keyword>
<dbReference type="KEGG" id="fbe:FF125_05565"/>
<accession>A0A5B7TRX4</accession>
<dbReference type="AlphaFoldDB" id="A0A5B7TRX4"/>
<dbReference type="RefSeq" id="WP_117885100.1">
    <property type="nucleotide sequence ID" value="NZ_CP040749.1"/>
</dbReference>
<protein>
    <recommendedName>
        <fullName evidence="3">DUF2116 family Zn-ribbon domain-containing protein</fullName>
    </recommendedName>
</protein>
<evidence type="ECO:0000313" key="2">
    <source>
        <dbReference type="Proteomes" id="UP000306229"/>
    </source>
</evidence>